<dbReference type="GO" id="GO:0003755">
    <property type="term" value="F:peptidyl-prolyl cis-trans isomerase activity"/>
    <property type="evidence" value="ECO:0007669"/>
    <property type="project" value="UniProtKB-EC"/>
</dbReference>
<dbReference type="VEuPathDB" id="PiroplasmaDB:TA19475"/>
<keyword evidence="6" id="KW-0812">Transmembrane</keyword>
<evidence type="ECO:0000313" key="8">
    <source>
        <dbReference type="Proteomes" id="UP000001950"/>
    </source>
</evidence>
<keyword evidence="4" id="KW-0413">Isomerase</keyword>
<dbReference type="PANTHER" id="PTHR46512">
    <property type="entry name" value="PEPTIDYLPROLYL ISOMERASE"/>
    <property type="match status" value="1"/>
</dbReference>
<dbReference type="InterPro" id="IPR050754">
    <property type="entry name" value="FKBP4/5/8-like"/>
</dbReference>
<name>Q4UGG3_THEAN</name>
<feature type="transmembrane region" description="Helical" evidence="6">
    <location>
        <begin position="61"/>
        <end position="83"/>
    </location>
</feature>
<dbReference type="eggNOG" id="ENOG502SEZM">
    <property type="taxonomic scope" value="Eukaryota"/>
</dbReference>
<dbReference type="OrthoDB" id="361902at2759"/>
<organism evidence="7 8">
    <name type="scientific">Theileria annulata</name>
    <dbReference type="NCBI Taxonomy" id="5874"/>
    <lineage>
        <taxon>Eukaryota</taxon>
        <taxon>Sar</taxon>
        <taxon>Alveolata</taxon>
        <taxon>Apicomplexa</taxon>
        <taxon>Aconoidasida</taxon>
        <taxon>Piroplasmida</taxon>
        <taxon>Theileriidae</taxon>
        <taxon>Theileria</taxon>
    </lineage>
</organism>
<dbReference type="EC" id="5.2.1.8" evidence="2"/>
<feature type="compositionally biased region" description="Low complexity" evidence="5">
    <location>
        <begin position="139"/>
        <end position="149"/>
    </location>
</feature>
<feature type="compositionally biased region" description="Polar residues" evidence="5">
    <location>
        <begin position="192"/>
        <end position="210"/>
    </location>
</feature>
<dbReference type="SUPFAM" id="SSF48452">
    <property type="entry name" value="TPR-like"/>
    <property type="match status" value="1"/>
</dbReference>
<evidence type="ECO:0000256" key="3">
    <source>
        <dbReference type="ARBA" id="ARBA00023110"/>
    </source>
</evidence>
<protein>
    <recommendedName>
        <fullName evidence="2">peptidylprolyl isomerase</fullName>
        <ecNumber evidence="2">5.2.1.8</ecNumber>
    </recommendedName>
</protein>
<evidence type="ECO:0000313" key="7">
    <source>
        <dbReference type="EMBL" id="CAI73826.1"/>
    </source>
</evidence>
<feature type="transmembrane region" description="Helical" evidence="6">
    <location>
        <begin position="95"/>
        <end position="116"/>
    </location>
</feature>
<evidence type="ECO:0000256" key="5">
    <source>
        <dbReference type="SAM" id="MobiDB-lite"/>
    </source>
</evidence>
<reference evidence="7 8" key="1">
    <citation type="journal article" date="2005" name="Science">
        <title>Genome of the host-cell transforming parasite Theileria annulata compared with T. parva.</title>
        <authorList>
            <person name="Pain A."/>
            <person name="Renauld H."/>
            <person name="Berriman M."/>
            <person name="Murphy L."/>
            <person name="Yeats C.A."/>
            <person name="Weir W."/>
            <person name="Kerhornou A."/>
            <person name="Aslett M."/>
            <person name="Bishop R."/>
            <person name="Bouchier C."/>
            <person name="Cochet M."/>
            <person name="Coulson R.M.R."/>
            <person name="Cronin A."/>
            <person name="de Villiers E.P."/>
            <person name="Fraser A."/>
            <person name="Fosker N."/>
            <person name="Gardner M."/>
            <person name="Goble A."/>
            <person name="Griffiths-Jones S."/>
            <person name="Harris D.E."/>
            <person name="Katzer F."/>
            <person name="Larke N."/>
            <person name="Lord A."/>
            <person name="Maser P."/>
            <person name="McKellar S."/>
            <person name="Mooney P."/>
            <person name="Morton F."/>
            <person name="Nene V."/>
            <person name="O'Neil S."/>
            <person name="Price C."/>
            <person name="Quail M.A."/>
            <person name="Rabbinowitsch E."/>
            <person name="Rawlings N.D."/>
            <person name="Rutter S."/>
            <person name="Saunders D."/>
            <person name="Seeger K."/>
            <person name="Shah T."/>
            <person name="Squares R."/>
            <person name="Squares S."/>
            <person name="Tivey A."/>
            <person name="Walker A.R."/>
            <person name="Woodward J."/>
            <person name="Dobbelaere D.A.E."/>
            <person name="Langsley G."/>
            <person name="Rajandream M.A."/>
            <person name="McKeever D."/>
            <person name="Shiels B."/>
            <person name="Tait A."/>
            <person name="Barrell B.G."/>
            <person name="Hall N."/>
        </authorList>
    </citation>
    <scope>NUCLEOTIDE SEQUENCE [LARGE SCALE GENOMIC DNA]</scope>
    <source>
        <strain evidence="8">Ankara</strain>
    </source>
</reference>
<comment type="catalytic activity">
    <reaction evidence="1">
        <text>[protein]-peptidylproline (omega=180) = [protein]-peptidylproline (omega=0)</text>
        <dbReference type="Rhea" id="RHEA:16237"/>
        <dbReference type="Rhea" id="RHEA-COMP:10747"/>
        <dbReference type="Rhea" id="RHEA-COMP:10748"/>
        <dbReference type="ChEBI" id="CHEBI:83833"/>
        <dbReference type="ChEBI" id="CHEBI:83834"/>
        <dbReference type="EC" id="5.2.1.8"/>
    </reaction>
</comment>
<feature type="transmembrane region" description="Helical" evidence="6">
    <location>
        <begin position="27"/>
        <end position="46"/>
    </location>
</feature>
<keyword evidence="3" id="KW-0697">Rotamase</keyword>
<keyword evidence="8" id="KW-1185">Reference proteome</keyword>
<keyword evidence="6" id="KW-0472">Membrane</keyword>
<evidence type="ECO:0000256" key="4">
    <source>
        <dbReference type="ARBA" id="ARBA00023235"/>
    </source>
</evidence>
<dbReference type="PANTHER" id="PTHR46512:SF9">
    <property type="entry name" value="PEPTIDYLPROLYL ISOMERASE"/>
    <property type="match status" value="1"/>
</dbReference>
<gene>
    <name evidence="7" type="ORF">TA19475</name>
</gene>
<accession>Q4UGG3</accession>
<dbReference type="OMA" id="YVLMYDE"/>
<dbReference type="SMART" id="SM00028">
    <property type="entry name" value="TPR"/>
    <property type="match status" value="2"/>
</dbReference>
<dbReference type="RefSeq" id="XP_954503.1">
    <property type="nucleotide sequence ID" value="XM_949410.1"/>
</dbReference>
<sequence length="437" mass="50934">MKIPVYLLCKMAQRSEKKRADREKKVGRYYTLVFLFSVILWALKFARDLYHKKLPYTKLGYFWRVSLILLGYSFSLYSIFSNLKLGLEFSLSNDLFIVTTAATLLSVFFDFAYKLFLTVPLYGIYKGSVSFYKWATTPSPQVPQTPQNQEPKKRIKYRTVRGGSPKDSKEMDFSENDNLLESESLLTSTENQVSNSDLDTSGSSNTQSVYDTREKGNELFSKGDIDGAIEKWSNSINSLSYILNKSKSETNSVTEESLNEYTKMYVALCSNLSLAFLKKEDFAMCKQYCHYVLMYDEKNLKAHLRIVQADIKLKNFDNALSNCEKGLSLNPEDKELKGLKTVINDLLKKQKKVDALFARKVFKKIEPDPRTEPDPFEELKKSKFYRFNHMILMMYYRLYLITKFGWDCFKKAVLLSFSYYSKLSSSLRRFFDKYKED</sequence>
<proteinExistence type="predicted"/>
<dbReference type="KEGG" id="tan:TA19475"/>
<dbReference type="GeneID" id="3863648"/>
<dbReference type="STRING" id="5874.Q4UGG3"/>
<evidence type="ECO:0000256" key="2">
    <source>
        <dbReference type="ARBA" id="ARBA00013194"/>
    </source>
</evidence>
<dbReference type="InParanoid" id="Q4UGG3"/>
<evidence type="ECO:0000256" key="6">
    <source>
        <dbReference type="SAM" id="Phobius"/>
    </source>
</evidence>
<keyword evidence="6" id="KW-1133">Transmembrane helix</keyword>
<feature type="region of interest" description="Disordered" evidence="5">
    <location>
        <begin position="191"/>
        <end position="212"/>
    </location>
</feature>
<dbReference type="InterPro" id="IPR019734">
    <property type="entry name" value="TPR_rpt"/>
</dbReference>
<evidence type="ECO:0000256" key="1">
    <source>
        <dbReference type="ARBA" id="ARBA00000971"/>
    </source>
</evidence>
<dbReference type="InterPro" id="IPR008506">
    <property type="entry name" value="SND2/TMEM208"/>
</dbReference>
<dbReference type="Pfam" id="PF05620">
    <property type="entry name" value="TMEM208_SND2"/>
    <property type="match status" value="1"/>
</dbReference>
<dbReference type="EMBL" id="CR940347">
    <property type="protein sequence ID" value="CAI73826.1"/>
    <property type="molecule type" value="Genomic_DNA"/>
</dbReference>
<dbReference type="AlphaFoldDB" id="Q4UGG3"/>
<dbReference type="Proteomes" id="UP000001950">
    <property type="component" value="Chromosome 1"/>
</dbReference>
<feature type="region of interest" description="Disordered" evidence="5">
    <location>
        <begin position="139"/>
        <end position="174"/>
    </location>
</feature>
<dbReference type="InterPro" id="IPR011990">
    <property type="entry name" value="TPR-like_helical_dom_sf"/>
</dbReference>
<dbReference type="Gene3D" id="1.25.40.10">
    <property type="entry name" value="Tetratricopeptide repeat domain"/>
    <property type="match status" value="1"/>
</dbReference>